<proteinExistence type="predicted"/>
<evidence type="ECO:0000313" key="2">
    <source>
        <dbReference type="EMBL" id="SMD45092.1"/>
    </source>
</evidence>
<dbReference type="EMBL" id="LT838813">
    <property type="protein sequence ID" value="SMD45092.1"/>
    <property type="molecule type" value="Genomic_DNA"/>
</dbReference>
<keyword evidence="3" id="KW-1185">Reference proteome</keyword>
<dbReference type="Proteomes" id="UP000192333">
    <property type="component" value="Chromosome I"/>
</dbReference>
<keyword evidence="1" id="KW-1133">Transmembrane helix</keyword>
<dbReference type="STRING" id="758820.SAMN00777080_3734"/>
<dbReference type="AlphaFoldDB" id="A0A1W2H8Q6"/>
<protein>
    <recommendedName>
        <fullName evidence="4">DNA topoisomerase IV</fullName>
    </recommendedName>
</protein>
<evidence type="ECO:0008006" key="4">
    <source>
        <dbReference type="Google" id="ProtNLM"/>
    </source>
</evidence>
<reference evidence="3" key="1">
    <citation type="submission" date="2017-04" db="EMBL/GenBank/DDBJ databases">
        <authorList>
            <person name="Varghese N."/>
            <person name="Submissions S."/>
        </authorList>
    </citation>
    <scope>NUCLEOTIDE SEQUENCE [LARGE SCALE GENOMIC DNA]</scope>
    <source>
        <strain evidence="3">DSM 16537</strain>
    </source>
</reference>
<gene>
    <name evidence="2" type="ORF">SAMN00777080_3734</name>
</gene>
<accession>A0A1W2H8Q6</accession>
<keyword evidence="1" id="KW-0812">Transmembrane</keyword>
<sequence>MALIFILAPKIKLSMYYRFGKVFHFLSVLLFIIIFLYTYSALPDQVAYEIDSQGSMSKIISKNTFFYSGIILFLVLNVILITPGKLIENQSTKNIKRLFPIGDVFRDYMLTWIYSFVGIINISLCIMSIFVLSINNQNEISSGEFNFFFYLIPVFFVVWIVGLFWILLQKFKSLQSN</sequence>
<organism evidence="2 3">
    <name type="scientific">Aquiflexum balticum DSM 16537</name>
    <dbReference type="NCBI Taxonomy" id="758820"/>
    <lineage>
        <taxon>Bacteria</taxon>
        <taxon>Pseudomonadati</taxon>
        <taxon>Bacteroidota</taxon>
        <taxon>Cytophagia</taxon>
        <taxon>Cytophagales</taxon>
        <taxon>Cyclobacteriaceae</taxon>
        <taxon>Aquiflexum</taxon>
    </lineage>
</organism>
<name>A0A1W2H8Q6_9BACT</name>
<feature type="transmembrane region" description="Helical" evidence="1">
    <location>
        <begin position="108"/>
        <end position="135"/>
    </location>
</feature>
<feature type="transmembrane region" description="Helical" evidence="1">
    <location>
        <begin position="65"/>
        <end position="87"/>
    </location>
</feature>
<evidence type="ECO:0000313" key="3">
    <source>
        <dbReference type="Proteomes" id="UP000192333"/>
    </source>
</evidence>
<evidence type="ECO:0000256" key="1">
    <source>
        <dbReference type="SAM" id="Phobius"/>
    </source>
</evidence>
<feature type="transmembrane region" description="Helical" evidence="1">
    <location>
        <begin position="147"/>
        <end position="168"/>
    </location>
</feature>
<feature type="transmembrane region" description="Helical" evidence="1">
    <location>
        <begin position="21"/>
        <end position="39"/>
    </location>
</feature>
<keyword evidence="1" id="KW-0472">Membrane</keyword>